<feature type="region of interest" description="Disordered" evidence="2">
    <location>
        <begin position="234"/>
        <end position="272"/>
    </location>
</feature>
<protein>
    <submittedName>
        <fullName evidence="3">Uncharacterized protein</fullName>
    </submittedName>
</protein>
<gene>
    <name evidence="3" type="ORF">N0D28_00990</name>
</gene>
<reference evidence="3" key="1">
    <citation type="submission" date="2022-09" db="EMBL/GenBank/DDBJ databases">
        <title>genome sequence of Deinococcus rubellus.</title>
        <authorList>
            <person name="Srinivasan S."/>
        </authorList>
    </citation>
    <scope>NUCLEOTIDE SEQUENCE</scope>
    <source>
        <strain evidence="3">Ant6</strain>
    </source>
</reference>
<evidence type="ECO:0000313" key="3">
    <source>
        <dbReference type="EMBL" id="UWX64283.1"/>
    </source>
</evidence>
<proteinExistence type="predicted"/>
<feature type="compositionally biased region" description="Polar residues" evidence="2">
    <location>
        <begin position="239"/>
        <end position="248"/>
    </location>
</feature>
<accession>A0ABY5YKI5</accession>
<organism evidence="3 4">
    <name type="scientific">Deinococcus rubellus</name>
    <dbReference type="NCBI Taxonomy" id="1889240"/>
    <lineage>
        <taxon>Bacteria</taxon>
        <taxon>Thermotogati</taxon>
        <taxon>Deinococcota</taxon>
        <taxon>Deinococci</taxon>
        <taxon>Deinococcales</taxon>
        <taxon>Deinococcaceae</taxon>
        <taxon>Deinococcus</taxon>
    </lineage>
</organism>
<name>A0ABY5YKI5_9DEIO</name>
<evidence type="ECO:0000256" key="2">
    <source>
        <dbReference type="SAM" id="MobiDB-lite"/>
    </source>
</evidence>
<dbReference type="Proteomes" id="UP001060261">
    <property type="component" value="Chromosome"/>
</dbReference>
<feature type="coiled-coil region" evidence="1">
    <location>
        <begin position="4"/>
        <end position="45"/>
    </location>
</feature>
<sequence length="309" mass="35119">MKVIEEAQQAYEDAKALAIQARAGHEKLIANRDRLEGECTSAQVEWNKAKSDKAMQRMIELRGQLNSTRELLAEEILPLSEAEAYESTMLASFHHAEATQQAVDLAVQLGKQHEYFREDFNTLQRQMIETLGKLHLTAKGMASMHNSQHALAKDVGLTVEQLQRRVEAQGFDANPLKLVLYHNNVMGLDPTIERSFKFPNAVDGSGMAQYVKETLIAGVMKPHLDQQRSLYEQERQSMRRYQSGQVQHATAESEREEERELKRRTKAADLREAQATREAEAYEAREYGAVVRPQALQQSITVILNEDEQ</sequence>
<feature type="compositionally biased region" description="Basic and acidic residues" evidence="2">
    <location>
        <begin position="251"/>
        <end position="272"/>
    </location>
</feature>
<evidence type="ECO:0000256" key="1">
    <source>
        <dbReference type="SAM" id="Coils"/>
    </source>
</evidence>
<keyword evidence="4" id="KW-1185">Reference proteome</keyword>
<dbReference type="RefSeq" id="WP_260560558.1">
    <property type="nucleotide sequence ID" value="NZ_BAABEC010000077.1"/>
</dbReference>
<dbReference type="EMBL" id="CP104213">
    <property type="protein sequence ID" value="UWX64283.1"/>
    <property type="molecule type" value="Genomic_DNA"/>
</dbReference>
<evidence type="ECO:0000313" key="4">
    <source>
        <dbReference type="Proteomes" id="UP001060261"/>
    </source>
</evidence>
<keyword evidence="1" id="KW-0175">Coiled coil</keyword>